<comment type="similarity">
    <text evidence="3">Belongs to the EF-Ts family.</text>
</comment>
<protein>
    <recommendedName>
        <fullName evidence="3">Elongation factor Ts, mitochondrial</fullName>
        <shortName evidence="3">EF-Ts</shortName>
        <shortName evidence="3">EF-TsMt</shortName>
    </recommendedName>
</protein>
<dbReference type="Pfam" id="PF00889">
    <property type="entry name" value="EF_TS"/>
    <property type="match status" value="1"/>
</dbReference>
<dbReference type="GO" id="GO:0003746">
    <property type="term" value="F:translation elongation factor activity"/>
    <property type="evidence" value="ECO:0007669"/>
    <property type="project" value="UniProtKB-UniRule"/>
</dbReference>
<dbReference type="GeneID" id="80875667"/>
<sequence length="296" mass="32396">MLRLNIMRQRLSAIQRPFVAGMRLRGYSKMSGKMSNIKTLRMENTASIDIIKQAVEEAGVGNLEKAREILSKKIQQRGGKIAEKTKDRIAKQGWISQCVSADRRKAIMVEVNCESDFVSQTASFQEFSRTIASSLLPHIPSTEATIFLNDSNYNTIFQNKTLALPTDSAASDSSVGTLNDYLLKATSLTGEKVTINRILGFNALQPNSRIGIYAHGATATASTQLGRIASMALVRQASDKYSEIAGLVAKEIVAQAPESTDELLSLPSISQSPKTIQELLNGGSILNWIRWERGTS</sequence>
<dbReference type="RefSeq" id="XP_056037283.1">
    <property type="nucleotide sequence ID" value="XM_056180978.1"/>
</dbReference>
<keyword evidence="2 3" id="KW-0648">Protein biosynthesis</keyword>
<keyword evidence="3" id="KW-0496">Mitochondrion</keyword>
<evidence type="ECO:0000313" key="5">
    <source>
        <dbReference type="EMBL" id="WBW73040.1"/>
    </source>
</evidence>
<gene>
    <name evidence="5" type="primary">tsf1</name>
    <name evidence="3" type="synonym">TSF1</name>
    <name evidence="5" type="ORF">SOMG_02186</name>
</gene>
<keyword evidence="6" id="KW-1185">Reference proteome</keyword>
<dbReference type="InterPro" id="IPR036402">
    <property type="entry name" value="EF-Ts_dimer_sf"/>
</dbReference>
<dbReference type="InterPro" id="IPR014039">
    <property type="entry name" value="Transl_elong_EFTs/EF1B_dimer"/>
</dbReference>
<dbReference type="PANTHER" id="PTHR11741:SF0">
    <property type="entry name" value="ELONGATION FACTOR TS, MITOCHONDRIAL"/>
    <property type="match status" value="1"/>
</dbReference>
<evidence type="ECO:0000256" key="2">
    <source>
        <dbReference type="ARBA" id="ARBA00022917"/>
    </source>
</evidence>
<reference evidence="5 6" key="1">
    <citation type="journal article" date="2023" name="G3 (Bethesda)">
        <title>A high-quality reference genome for the fission yeast Schizosaccharomyces osmophilus.</title>
        <authorList>
            <person name="Jia G.S."/>
            <person name="Zhang W.C."/>
            <person name="Liang Y."/>
            <person name="Liu X.H."/>
            <person name="Rhind N."/>
            <person name="Pidoux A."/>
            <person name="Brysch-Herzberg M."/>
            <person name="Du L.L."/>
        </authorList>
    </citation>
    <scope>NUCLEOTIDE SEQUENCE [LARGE SCALE GENOMIC DNA]</scope>
    <source>
        <strain evidence="5 6">CBS 15793</strain>
    </source>
</reference>
<dbReference type="HAMAP" id="MF_00050">
    <property type="entry name" value="EF_Ts"/>
    <property type="match status" value="1"/>
</dbReference>
<accession>A0AAF0AWJ1</accession>
<dbReference type="GO" id="GO:0070125">
    <property type="term" value="P:mitochondrial translational elongation"/>
    <property type="evidence" value="ECO:0007669"/>
    <property type="project" value="TreeGrafter"/>
</dbReference>
<keyword evidence="1 3" id="KW-0251">Elongation factor</keyword>
<dbReference type="GO" id="GO:0005739">
    <property type="term" value="C:mitochondrion"/>
    <property type="evidence" value="ECO:0007669"/>
    <property type="project" value="UniProtKB-SubCell"/>
</dbReference>
<dbReference type="Gene3D" id="1.10.8.10">
    <property type="entry name" value="DNA helicase RuvA subunit, C-terminal domain"/>
    <property type="match status" value="1"/>
</dbReference>
<evidence type="ECO:0000256" key="3">
    <source>
        <dbReference type="HAMAP-Rule" id="MF_03135"/>
    </source>
</evidence>
<evidence type="ECO:0000259" key="4">
    <source>
        <dbReference type="Pfam" id="PF00889"/>
    </source>
</evidence>
<dbReference type="Proteomes" id="UP001212411">
    <property type="component" value="Chromosome 1"/>
</dbReference>
<dbReference type="PANTHER" id="PTHR11741">
    <property type="entry name" value="ELONGATION FACTOR TS"/>
    <property type="match status" value="1"/>
</dbReference>
<comment type="function">
    <text evidence="3">Associates with the EF-Tu.GDP complex and induces the exchange of GDP to GTP. It remains bound to the aminoacyl-tRNA.EF-Tu.GTP complex up to the GTP hydrolysis stage on the ribosome.</text>
</comment>
<name>A0AAF0AWJ1_9SCHI</name>
<dbReference type="InterPro" id="IPR001816">
    <property type="entry name" value="Transl_elong_EFTs/EF1B"/>
</dbReference>
<organism evidence="5 6">
    <name type="scientific">Schizosaccharomyces osmophilus</name>
    <dbReference type="NCBI Taxonomy" id="2545709"/>
    <lineage>
        <taxon>Eukaryota</taxon>
        <taxon>Fungi</taxon>
        <taxon>Dikarya</taxon>
        <taxon>Ascomycota</taxon>
        <taxon>Taphrinomycotina</taxon>
        <taxon>Schizosaccharomycetes</taxon>
        <taxon>Schizosaccharomycetales</taxon>
        <taxon>Schizosaccharomycetaceae</taxon>
        <taxon>Schizosaccharomyces</taxon>
    </lineage>
</organism>
<dbReference type="SUPFAM" id="SSF54713">
    <property type="entry name" value="Elongation factor Ts (EF-Ts), dimerisation domain"/>
    <property type="match status" value="2"/>
</dbReference>
<dbReference type="Gene3D" id="3.30.479.20">
    <property type="entry name" value="Elongation factor Ts, dimerisation domain"/>
    <property type="match status" value="1"/>
</dbReference>
<dbReference type="EMBL" id="CP115611">
    <property type="protein sequence ID" value="WBW73040.1"/>
    <property type="molecule type" value="Genomic_DNA"/>
</dbReference>
<dbReference type="AlphaFoldDB" id="A0AAF0AWJ1"/>
<comment type="subcellular location">
    <subcellularLocation>
        <location evidence="3">Mitochondrion</location>
    </subcellularLocation>
</comment>
<proteinExistence type="inferred from homology"/>
<evidence type="ECO:0000256" key="1">
    <source>
        <dbReference type="ARBA" id="ARBA00022768"/>
    </source>
</evidence>
<feature type="domain" description="Translation elongation factor EFTs/EF1B dimerisation" evidence="4">
    <location>
        <begin position="106"/>
        <end position="261"/>
    </location>
</feature>
<evidence type="ECO:0000313" key="6">
    <source>
        <dbReference type="Proteomes" id="UP001212411"/>
    </source>
</evidence>
<dbReference type="KEGG" id="som:SOMG_02186"/>